<accession>M3D5I3</accession>
<evidence type="ECO:0000256" key="5">
    <source>
        <dbReference type="ARBA" id="ARBA00023136"/>
    </source>
</evidence>
<dbReference type="eggNOG" id="KOG4826">
    <property type="taxonomic scope" value="Eukaryota"/>
</dbReference>
<dbReference type="OMA" id="VYLWLYL"/>
<dbReference type="PANTHER" id="PTHR14207:SF1">
    <property type="entry name" value="EMOPAMIL-BINDING PROTEIN-LIKE"/>
    <property type="match status" value="1"/>
</dbReference>
<dbReference type="InterPro" id="IPR033118">
    <property type="entry name" value="EXPERA"/>
</dbReference>
<comment type="similarity">
    <text evidence="2">Belongs to the EBP family.</text>
</comment>
<gene>
    <name evidence="9" type="ORF">SEPMUDRAFT_22268</name>
</gene>
<dbReference type="GO" id="GO:0005783">
    <property type="term" value="C:endoplasmic reticulum"/>
    <property type="evidence" value="ECO:0007669"/>
    <property type="project" value="TreeGrafter"/>
</dbReference>
<evidence type="ECO:0000256" key="6">
    <source>
        <dbReference type="PROSITE-ProRule" id="PRU01087"/>
    </source>
</evidence>
<comment type="subcellular location">
    <subcellularLocation>
        <location evidence="1">Membrane</location>
        <topology evidence="1">Multi-pass membrane protein</topology>
    </subcellularLocation>
</comment>
<feature type="transmembrane region" description="Helical" evidence="7">
    <location>
        <begin position="202"/>
        <end position="222"/>
    </location>
</feature>
<dbReference type="HOGENOM" id="CLU_072128_1_0_1"/>
<keyword evidence="5 6" id="KW-0472">Membrane</keyword>
<feature type="transmembrane region" description="Helical" evidence="7">
    <location>
        <begin position="132"/>
        <end position="152"/>
    </location>
</feature>
<organism evidence="9 10">
    <name type="scientific">Sphaerulina musiva (strain SO2202)</name>
    <name type="common">Poplar stem canker fungus</name>
    <name type="synonym">Septoria musiva</name>
    <dbReference type="NCBI Taxonomy" id="692275"/>
    <lineage>
        <taxon>Eukaryota</taxon>
        <taxon>Fungi</taxon>
        <taxon>Dikarya</taxon>
        <taxon>Ascomycota</taxon>
        <taxon>Pezizomycotina</taxon>
        <taxon>Dothideomycetes</taxon>
        <taxon>Dothideomycetidae</taxon>
        <taxon>Mycosphaerellales</taxon>
        <taxon>Mycosphaerellaceae</taxon>
        <taxon>Sphaerulina</taxon>
    </lineage>
</organism>
<dbReference type="PANTHER" id="PTHR14207">
    <property type="entry name" value="STEROL ISOMERASE"/>
    <property type="match status" value="1"/>
</dbReference>
<feature type="non-terminal residue" evidence="9">
    <location>
        <position position="247"/>
    </location>
</feature>
<keyword evidence="3 6" id="KW-0812">Transmembrane</keyword>
<feature type="transmembrane region" description="Helical" evidence="7">
    <location>
        <begin position="164"/>
        <end position="182"/>
    </location>
</feature>
<dbReference type="GeneID" id="27905488"/>
<dbReference type="GO" id="GO:0047750">
    <property type="term" value="F:cholestenol delta-isomerase activity"/>
    <property type="evidence" value="ECO:0007669"/>
    <property type="project" value="InterPro"/>
</dbReference>
<dbReference type="GO" id="GO:0016020">
    <property type="term" value="C:membrane"/>
    <property type="evidence" value="ECO:0007669"/>
    <property type="project" value="UniProtKB-SubCell"/>
</dbReference>
<keyword evidence="10" id="KW-1185">Reference proteome</keyword>
<evidence type="ECO:0000256" key="4">
    <source>
        <dbReference type="ARBA" id="ARBA00022989"/>
    </source>
</evidence>
<feature type="non-terminal residue" evidence="9">
    <location>
        <position position="1"/>
    </location>
</feature>
<reference evidence="9 10" key="1">
    <citation type="journal article" date="2012" name="PLoS Pathog.">
        <title>Diverse lifestyles and strategies of plant pathogenesis encoded in the genomes of eighteen Dothideomycetes fungi.</title>
        <authorList>
            <person name="Ohm R.A."/>
            <person name="Feau N."/>
            <person name="Henrissat B."/>
            <person name="Schoch C.L."/>
            <person name="Horwitz B.A."/>
            <person name="Barry K.W."/>
            <person name="Condon B.J."/>
            <person name="Copeland A.C."/>
            <person name="Dhillon B."/>
            <person name="Glaser F."/>
            <person name="Hesse C.N."/>
            <person name="Kosti I."/>
            <person name="LaButti K."/>
            <person name="Lindquist E.A."/>
            <person name="Lucas S."/>
            <person name="Salamov A.A."/>
            <person name="Bradshaw R.E."/>
            <person name="Ciuffetti L."/>
            <person name="Hamelin R.C."/>
            <person name="Kema G.H.J."/>
            <person name="Lawrence C."/>
            <person name="Scott J.A."/>
            <person name="Spatafora J.W."/>
            <person name="Turgeon B.G."/>
            <person name="de Wit P.J.G.M."/>
            <person name="Zhong S."/>
            <person name="Goodwin S.B."/>
            <person name="Grigoriev I.V."/>
        </authorList>
    </citation>
    <scope>NUCLEOTIDE SEQUENCE [LARGE SCALE GENOMIC DNA]</scope>
    <source>
        <strain evidence="9 10">SO2202</strain>
    </source>
</reference>
<name>M3D5I3_SPHMS</name>
<evidence type="ECO:0000256" key="1">
    <source>
        <dbReference type="ARBA" id="ARBA00004141"/>
    </source>
</evidence>
<evidence type="ECO:0000259" key="8">
    <source>
        <dbReference type="PROSITE" id="PS51751"/>
    </source>
</evidence>
<sequence>TKETPSIISPTTIFSLSATLAILLAAYSASLTFLPRPTTPTKIRLLFIWHAFDALIHFILEGSYLYNCVFSSISTSSASALGHASTSKFLPPGIYFLNDPSRIYGSEFGTNPFAALWREYARADHRWEGSDVTIISLELLTVFLAGPIAVFICEKLRKNSADVWFWMTVLATGELYGGWMTFAPEWLTGSRNLVTDNFMYKWVYLVFFNAALWVVIPLWVLWEAYGRMVEGLLLVQKMEGSGSSGKK</sequence>
<dbReference type="GO" id="GO:0016125">
    <property type="term" value="P:sterol metabolic process"/>
    <property type="evidence" value="ECO:0007669"/>
    <property type="project" value="InterPro"/>
</dbReference>
<dbReference type="RefSeq" id="XP_016761270.1">
    <property type="nucleotide sequence ID" value="XM_016908351.1"/>
</dbReference>
<dbReference type="OrthoDB" id="5415655at2759"/>
<dbReference type="Proteomes" id="UP000016931">
    <property type="component" value="Unassembled WGS sequence"/>
</dbReference>
<dbReference type="EMBL" id="KB456263">
    <property type="protein sequence ID" value="EMF13149.1"/>
    <property type="molecule type" value="Genomic_DNA"/>
</dbReference>
<dbReference type="AlphaFoldDB" id="M3D5I3"/>
<dbReference type="Pfam" id="PF05241">
    <property type="entry name" value="EBP"/>
    <property type="match status" value="1"/>
</dbReference>
<protein>
    <submittedName>
        <fullName evidence="9">Emopamil-binding protein</fullName>
    </submittedName>
</protein>
<evidence type="ECO:0000256" key="2">
    <source>
        <dbReference type="ARBA" id="ARBA00008337"/>
    </source>
</evidence>
<dbReference type="PROSITE" id="PS51751">
    <property type="entry name" value="EXPERA"/>
    <property type="match status" value="1"/>
</dbReference>
<evidence type="ECO:0000256" key="3">
    <source>
        <dbReference type="ARBA" id="ARBA00022692"/>
    </source>
</evidence>
<dbReference type="STRING" id="692275.M3D5I3"/>
<feature type="transmembrane region" description="Helical" evidence="7">
    <location>
        <begin position="12"/>
        <end position="34"/>
    </location>
</feature>
<feature type="domain" description="EXPERA" evidence="8">
    <location>
        <begin position="42"/>
        <end position="220"/>
    </location>
</feature>
<evidence type="ECO:0000313" key="10">
    <source>
        <dbReference type="Proteomes" id="UP000016931"/>
    </source>
</evidence>
<evidence type="ECO:0000313" key="9">
    <source>
        <dbReference type="EMBL" id="EMF13149.1"/>
    </source>
</evidence>
<proteinExistence type="inferred from homology"/>
<dbReference type="InterPro" id="IPR007905">
    <property type="entry name" value="EBP"/>
</dbReference>
<evidence type="ECO:0000256" key="7">
    <source>
        <dbReference type="SAM" id="Phobius"/>
    </source>
</evidence>
<keyword evidence="4 6" id="KW-1133">Transmembrane helix</keyword>